<gene>
    <name evidence="2" type="ORF">CPB84DRAFT_826623</name>
</gene>
<dbReference type="AlphaFoldDB" id="A0A9P5N8Q9"/>
<feature type="signal peptide" evidence="1">
    <location>
        <begin position="1"/>
        <end position="20"/>
    </location>
</feature>
<keyword evidence="3" id="KW-1185">Reference proteome</keyword>
<dbReference type="Proteomes" id="UP000724874">
    <property type="component" value="Unassembled WGS sequence"/>
</dbReference>
<sequence length="96" mass="10826">MPHDFIFPGSCLSALLSALGSDILCQLESTANNWHDRIDMTPLTSNLYVTMKQFVTLLEFSPPIWDPRTAKLFGRPAIATDCRGTQDSHIYVIARW</sequence>
<accession>A0A9P5N8Q9</accession>
<keyword evidence="1" id="KW-0732">Signal</keyword>
<organism evidence="2 3">
    <name type="scientific">Gymnopilus junonius</name>
    <name type="common">Spectacular rustgill mushroom</name>
    <name type="synonym">Gymnopilus spectabilis subsp. junonius</name>
    <dbReference type="NCBI Taxonomy" id="109634"/>
    <lineage>
        <taxon>Eukaryota</taxon>
        <taxon>Fungi</taxon>
        <taxon>Dikarya</taxon>
        <taxon>Basidiomycota</taxon>
        <taxon>Agaricomycotina</taxon>
        <taxon>Agaricomycetes</taxon>
        <taxon>Agaricomycetidae</taxon>
        <taxon>Agaricales</taxon>
        <taxon>Agaricineae</taxon>
        <taxon>Hymenogastraceae</taxon>
        <taxon>Gymnopilus</taxon>
    </lineage>
</organism>
<dbReference type="EMBL" id="JADNYJ010000332">
    <property type="protein sequence ID" value="KAF8870900.1"/>
    <property type="molecule type" value="Genomic_DNA"/>
</dbReference>
<evidence type="ECO:0000313" key="2">
    <source>
        <dbReference type="EMBL" id="KAF8870900.1"/>
    </source>
</evidence>
<evidence type="ECO:0000256" key="1">
    <source>
        <dbReference type="SAM" id="SignalP"/>
    </source>
</evidence>
<protein>
    <submittedName>
        <fullName evidence="2">Uncharacterized protein</fullName>
    </submittedName>
</protein>
<name>A0A9P5N8Q9_GYMJU</name>
<reference evidence="2" key="1">
    <citation type="submission" date="2020-11" db="EMBL/GenBank/DDBJ databases">
        <authorList>
            <consortium name="DOE Joint Genome Institute"/>
            <person name="Ahrendt S."/>
            <person name="Riley R."/>
            <person name="Andreopoulos W."/>
            <person name="LaButti K."/>
            <person name="Pangilinan J."/>
            <person name="Ruiz-duenas F.J."/>
            <person name="Barrasa J.M."/>
            <person name="Sanchez-Garcia M."/>
            <person name="Camarero S."/>
            <person name="Miyauchi S."/>
            <person name="Serrano A."/>
            <person name="Linde D."/>
            <person name="Babiker R."/>
            <person name="Drula E."/>
            <person name="Ayuso-Fernandez I."/>
            <person name="Pacheco R."/>
            <person name="Padilla G."/>
            <person name="Ferreira P."/>
            <person name="Barriuso J."/>
            <person name="Kellner H."/>
            <person name="Castanera R."/>
            <person name="Alfaro M."/>
            <person name="Ramirez L."/>
            <person name="Pisabarro A.G."/>
            <person name="Kuo A."/>
            <person name="Tritt A."/>
            <person name="Lipzen A."/>
            <person name="He G."/>
            <person name="Yan M."/>
            <person name="Ng V."/>
            <person name="Cullen D."/>
            <person name="Martin F."/>
            <person name="Rosso M.-N."/>
            <person name="Henrissat B."/>
            <person name="Hibbett D."/>
            <person name="Martinez A.T."/>
            <person name="Grigoriev I.V."/>
        </authorList>
    </citation>
    <scope>NUCLEOTIDE SEQUENCE</scope>
    <source>
        <strain evidence="2">AH 44721</strain>
    </source>
</reference>
<proteinExistence type="predicted"/>
<evidence type="ECO:0000313" key="3">
    <source>
        <dbReference type="Proteomes" id="UP000724874"/>
    </source>
</evidence>
<comment type="caution">
    <text evidence="2">The sequence shown here is derived from an EMBL/GenBank/DDBJ whole genome shotgun (WGS) entry which is preliminary data.</text>
</comment>
<feature type="chain" id="PRO_5040299646" evidence="1">
    <location>
        <begin position="21"/>
        <end position="96"/>
    </location>
</feature>